<evidence type="ECO:0000259" key="3">
    <source>
        <dbReference type="PROSITE" id="PS50878"/>
    </source>
</evidence>
<dbReference type="PROSITE" id="PS50878">
    <property type="entry name" value="RT_POL"/>
    <property type="match status" value="1"/>
</dbReference>
<evidence type="ECO:0000313" key="5">
    <source>
        <dbReference type="Proteomes" id="UP000650833"/>
    </source>
</evidence>
<dbReference type="PANTHER" id="PTHR19446">
    <property type="entry name" value="REVERSE TRANSCRIPTASES"/>
    <property type="match status" value="1"/>
</dbReference>
<feature type="region of interest" description="Disordered" evidence="2">
    <location>
        <begin position="585"/>
        <end position="606"/>
    </location>
</feature>
<evidence type="ECO:0000256" key="1">
    <source>
        <dbReference type="ARBA" id="ARBA00023125"/>
    </source>
</evidence>
<keyword evidence="1" id="KW-0238">DNA-binding</keyword>
<dbReference type="OrthoDB" id="2285535at2759"/>
<dbReference type="Pfam" id="PF00078">
    <property type="entry name" value="RVT_1"/>
    <property type="match status" value="1"/>
</dbReference>
<dbReference type="GO" id="GO:0003677">
    <property type="term" value="F:DNA binding"/>
    <property type="evidence" value="ECO:0007669"/>
    <property type="project" value="UniProtKB-KW"/>
</dbReference>
<dbReference type="SUPFAM" id="SSF56672">
    <property type="entry name" value="DNA/RNA polymerases"/>
    <property type="match status" value="1"/>
</dbReference>
<evidence type="ECO:0000313" key="4">
    <source>
        <dbReference type="EMBL" id="KAG2198206.1"/>
    </source>
</evidence>
<keyword evidence="5" id="KW-1185">Reference proteome</keyword>
<evidence type="ECO:0000256" key="2">
    <source>
        <dbReference type="SAM" id="MobiDB-lite"/>
    </source>
</evidence>
<feature type="domain" description="Reverse transcriptase" evidence="3">
    <location>
        <begin position="914"/>
        <end position="1185"/>
    </location>
</feature>
<sequence>MYKSLILNKIQAVKASRESGERPQPTCKDCKEIGHYNKKYYKCNLFKEDKADDVGTSKKRQTSAIKNKVIADPNVRCINCKGTGHKTSRSPDCPRHILSKLEVMNQNLGTGFQSFTRKLPFDTCVKERYRSVLKDRILSASEDVRQLLFRAQMFVNYFIILHSNENIPGCIYRQPFWYSIRQLVNNRRVTNSNVLPPGMLDDWNNFRRQHPTILYKVDLASMPSGVSYLFECCSRDFEQRLMSYLYYLVQNIYMSMKSDQVKLIVKDYCYQYVCRGEPKWPASVALSDDLKLRISNGCDSLRNHTTESISLKSLSASPGTYIRCFLYILSAYEEEHRNHSPFDVRRLPLPRLFSISPKPSCRCRFVNVSVNALSCFVKESLPRGYENQLQMFHRVFDFTKLRFKDISQLRADGENTVLFNNLVRSDGFAVDFIFNRKKQESIIGGHDLTLEDFTYEEVEGVYRPVFIDPGRKAVFTAAVGLGDDHQVRRCSTKEYYDLTGSTKYSIKLQRLKDERGITPIETDMPTTKTCQATVYLTYTTYMLLHRHTLFNFYGFQRAKDRFFLYQGRQKAPQIMVNMLVNGSSKYDRKQRNRRRKKRKRKFMRRQNANKKKIHVTTIAKRKWKPSKFQQDKAKIPLIVFGAGMFGKDLVKLKGNQCGVTGILWRALKKREKEGDLLVITIDEYMTSRICNICHEDSLRKVDGVKGHSVLGCQNCKTLWQRDINAAKNMLLISSLIWNGSGRPEIFSPKARGDLDHYSVKTVNHFNHQQTKAKLRRLTVQRRNETWRQFCEKMAKSEYTKAIAKFSRIRKNRSLKPIFSVAEGPQHAANIMANHLQQTFSGSLSPENGATSFNLTSQSSQPFSPDSYPFSIDSIKSAIELLPRNKAPGIDHIKSEMIQPLIGILSPIFFYMFQLCWQWSYTPLSWRIGQIVPIYKKGSVSDPRNYRPISLTSIFRKILEKCIQPHLVTSGPPLDITQGGFRESRGSLDQVLCLTELSQIYRKQNKCDPVLAFLDIKSAYDTVDRNKIWSSLQSFISVPLLSLLQNMFDNVSIEVLLENYTSKRFHPQTGILQGSILSPYLYSVYINNFPIFLRPSPLEEPDYANPTQLASKINCLLYADDVVLIANAEALQSLLSKCEEHSYALGYRWNPQKCVVVDSNPQTKNYYLYNNELPHQSFFPYLGIPIKQTGIIDTKALIQQNINKTLGTMRQMASIGVNRKGFDKLISTRFYNQIVRPQLEYGLAISTFNLRNIRELENCQNQCLRQIFGGRPYTSTKVMLHITNLPSIKDRIAILQAKFIYRSLSLPDDSLLMKMLPYLQSVHAKSKWSKIANSPFWKTLTDQANNLSPSIFKSKRTEFLRQSYVTKLQEKHSKLLACCRPELAVDPILRLPMTRIERDRCLRWRFGWLPLGKPQPCPFHPSELFNKRHSIQCLQMHTRLFLPQTIEDPLSFLLNKLPQKTKKIPKLSITAWLIRWPVICSILHEMDYLAHNQLPVPAHNPGNPFVQQLSTNSS</sequence>
<accession>A0A8H7QT29</accession>
<dbReference type="InterPro" id="IPR043502">
    <property type="entry name" value="DNA/RNA_pol_sf"/>
</dbReference>
<dbReference type="InterPro" id="IPR010095">
    <property type="entry name" value="Cas12f1-like_TNB"/>
</dbReference>
<feature type="compositionally biased region" description="Basic residues" evidence="2">
    <location>
        <begin position="588"/>
        <end position="606"/>
    </location>
</feature>
<organism evidence="4 5">
    <name type="scientific">Mucor plumbeus</name>
    <dbReference type="NCBI Taxonomy" id="97098"/>
    <lineage>
        <taxon>Eukaryota</taxon>
        <taxon>Fungi</taxon>
        <taxon>Fungi incertae sedis</taxon>
        <taxon>Mucoromycota</taxon>
        <taxon>Mucoromycotina</taxon>
        <taxon>Mucoromycetes</taxon>
        <taxon>Mucorales</taxon>
        <taxon>Mucorineae</taxon>
        <taxon>Mucoraceae</taxon>
        <taxon>Mucor</taxon>
    </lineage>
</organism>
<gene>
    <name evidence="4" type="ORF">INT46_006614</name>
</gene>
<protein>
    <recommendedName>
        <fullName evidence="3">Reverse transcriptase domain-containing protein</fullName>
    </recommendedName>
</protein>
<reference evidence="4" key="1">
    <citation type="submission" date="2020-12" db="EMBL/GenBank/DDBJ databases">
        <title>Metabolic potential, ecology and presence of endohyphal bacteria is reflected in genomic diversity of Mucoromycotina.</title>
        <authorList>
            <person name="Muszewska A."/>
            <person name="Okrasinska A."/>
            <person name="Steczkiewicz K."/>
            <person name="Drgas O."/>
            <person name="Orlowska M."/>
            <person name="Perlinska-Lenart U."/>
            <person name="Aleksandrzak-Piekarczyk T."/>
            <person name="Szatraj K."/>
            <person name="Zielenkiewicz U."/>
            <person name="Pilsyk S."/>
            <person name="Malc E."/>
            <person name="Mieczkowski P."/>
            <person name="Kruszewska J.S."/>
            <person name="Biernat P."/>
            <person name="Pawlowska J."/>
        </authorList>
    </citation>
    <scope>NUCLEOTIDE SEQUENCE</scope>
    <source>
        <strain evidence="4">CBS 226.32</strain>
    </source>
</reference>
<dbReference type="EMBL" id="JAEPRC010000398">
    <property type="protein sequence ID" value="KAG2198206.1"/>
    <property type="molecule type" value="Genomic_DNA"/>
</dbReference>
<dbReference type="Proteomes" id="UP000650833">
    <property type="component" value="Unassembled WGS sequence"/>
</dbReference>
<proteinExistence type="predicted"/>
<dbReference type="Pfam" id="PF07282">
    <property type="entry name" value="Cas12f1-like_TNB"/>
    <property type="match status" value="1"/>
</dbReference>
<name>A0A8H7QT29_9FUNG</name>
<comment type="caution">
    <text evidence="4">The sequence shown here is derived from an EMBL/GenBank/DDBJ whole genome shotgun (WGS) entry which is preliminary data.</text>
</comment>
<dbReference type="CDD" id="cd01650">
    <property type="entry name" value="RT_nLTR_like"/>
    <property type="match status" value="1"/>
</dbReference>
<dbReference type="InterPro" id="IPR000477">
    <property type="entry name" value="RT_dom"/>
</dbReference>